<feature type="signal peptide" evidence="1">
    <location>
        <begin position="1"/>
        <end position="18"/>
    </location>
</feature>
<comment type="caution">
    <text evidence="2">The sequence shown here is derived from an EMBL/GenBank/DDBJ whole genome shotgun (WGS) entry which is preliminary data.</text>
</comment>
<organism evidence="2 3">
    <name type="scientific">Spartinivicinus marinus</name>
    <dbReference type="NCBI Taxonomy" id="2994442"/>
    <lineage>
        <taxon>Bacteria</taxon>
        <taxon>Pseudomonadati</taxon>
        <taxon>Pseudomonadota</taxon>
        <taxon>Gammaproteobacteria</taxon>
        <taxon>Oceanospirillales</taxon>
        <taxon>Zooshikellaceae</taxon>
        <taxon>Spartinivicinus</taxon>
    </lineage>
</organism>
<dbReference type="EMBL" id="JACCKB010000081">
    <property type="protein sequence ID" value="NYZ69405.1"/>
    <property type="molecule type" value="Genomic_DNA"/>
</dbReference>
<protein>
    <recommendedName>
        <fullName evidence="4">Lipoprotein</fullName>
    </recommendedName>
</protein>
<dbReference type="RefSeq" id="WP_180571398.1">
    <property type="nucleotide sequence ID" value="NZ_JACCKB010000081.1"/>
</dbReference>
<gene>
    <name evidence="2" type="ORF">H0A36_25650</name>
</gene>
<evidence type="ECO:0008006" key="4">
    <source>
        <dbReference type="Google" id="ProtNLM"/>
    </source>
</evidence>
<dbReference type="Proteomes" id="UP000569732">
    <property type="component" value="Unassembled WGS sequence"/>
</dbReference>
<reference evidence="2 3" key="1">
    <citation type="submission" date="2020-07" db="EMBL/GenBank/DDBJ databases">
        <title>Endozoicomonas sp. nov., isolated from sediment.</title>
        <authorList>
            <person name="Gu T."/>
        </authorList>
    </citation>
    <scope>NUCLEOTIDE SEQUENCE [LARGE SCALE GENOMIC DNA]</scope>
    <source>
        <strain evidence="2 3">SM1973</strain>
    </source>
</reference>
<name>A0A853IJZ8_9GAMM</name>
<feature type="chain" id="PRO_5032517233" description="Lipoprotein" evidence="1">
    <location>
        <begin position="19"/>
        <end position="158"/>
    </location>
</feature>
<dbReference type="AlphaFoldDB" id="A0A853IJZ8"/>
<evidence type="ECO:0000313" key="2">
    <source>
        <dbReference type="EMBL" id="NYZ69405.1"/>
    </source>
</evidence>
<keyword evidence="3" id="KW-1185">Reference proteome</keyword>
<dbReference type="PROSITE" id="PS51257">
    <property type="entry name" value="PROKAR_LIPOPROTEIN"/>
    <property type="match status" value="1"/>
</dbReference>
<evidence type="ECO:0000313" key="3">
    <source>
        <dbReference type="Proteomes" id="UP000569732"/>
    </source>
</evidence>
<keyword evidence="1" id="KW-0732">Signal</keyword>
<proteinExistence type="predicted"/>
<evidence type="ECO:0000256" key="1">
    <source>
        <dbReference type="SAM" id="SignalP"/>
    </source>
</evidence>
<sequence length="158" mass="17781">MTKSIFTIICSTLLSACATTYQPTFDGPTATLKTFYQGIIFTNQNNCSKGEYFNYASSSFHPQIIKIPANKMNTFWFVGTPPYGNNICQIVVEFHANANEQYTPLFQSPANTDSNSCTMAIFDSNNQPVNYRTRQLKAFRLGKYTPYCYPLAKGTPKD</sequence>
<accession>A0A853IJZ8</accession>